<keyword evidence="1" id="KW-0378">Hydrolase</keyword>
<dbReference type="Proteomes" id="UP000465609">
    <property type="component" value="Chromosome"/>
</dbReference>
<dbReference type="Pfam" id="PF07859">
    <property type="entry name" value="Abhydrolase_3"/>
    <property type="match status" value="1"/>
</dbReference>
<keyword evidence="4" id="KW-1185">Reference proteome</keyword>
<dbReference type="PANTHER" id="PTHR48081">
    <property type="entry name" value="AB HYDROLASE SUPERFAMILY PROTEIN C4A8.06C"/>
    <property type="match status" value="1"/>
</dbReference>
<gene>
    <name evidence="3" type="ORF">MAUB_54760</name>
</gene>
<feature type="domain" description="Alpha/beta hydrolase fold-3" evidence="2">
    <location>
        <begin position="77"/>
        <end position="280"/>
    </location>
</feature>
<evidence type="ECO:0000313" key="3">
    <source>
        <dbReference type="EMBL" id="BBX87603.1"/>
    </source>
</evidence>
<protein>
    <submittedName>
        <fullName evidence="3">Esterase</fullName>
    </submittedName>
</protein>
<name>A0ABM7ILN7_9MYCO</name>
<dbReference type="EMBL" id="AP022577">
    <property type="protein sequence ID" value="BBX87603.1"/>
    <property type="molecule type" value="Genomic_DNA"/>
</dbReference>
<evidence type="ECO:0000256" key="1">
    <source>
        <dbReference type="ARBA" id="ARBA00022801"/>
    </source>
</evidence>
<evidence type="ECO:0000313" key="4">
    <source>
        <dbReference type="Proteomes" id="UP000465609"/>
    </source>
</evidence>
<sequence length="305" mass="32569">MSLDSQIAGLLDALNGGFPDLPSMTGAQARATIRARFVPPAEPEPVASVTDTEVDGIRVRVYRPATDGSRGPLPIFVFAHGGGFVFCDLDSHDGLCRSFANSIPAVVVSVDYRLAPEHPWPAAAEDVYTVTQWAAAHAAELGGDPAKLVVGGDSAGGNLSAVTALMTRDRGGAPLAAQILLYPVLTADFTYGSYHEFRTGYYNTTAAMQWYWDQYVPNTTDRENPYAAPLSASVEGVAPAVLVVTGYDPMRDEALAYAEALREADVPVTELYYGAIHGFLTMPVLDIAHRARRDVADAVTTLFAD</sequence>
<dbReference type="InterPro" id="IPR029058">
    <property type="entry name" value="AB_hydrolase_fold"/>
</dbReference>
<dbReference type="RefSeq" id="WP_138229976.1">
    <property type="nucleotide sequence ID" value="NZ_AP022577.1"/>
</dbReference>
<proteinExistence type="predicted"/>
<organism evidence="3 4">
    <name type="scientific">Mycolicibacterium aubagnense</name>
    <dbReference type="NCBI Taxonomy" id="319707"/>
    <lineage>
        <taxon>Bacteria</taxon>
        <taxon>Bacillati</taxon>
        <taxon>Actinomycetota</taxon>
        <taxon>Actinomycetes</taxon>
        <taxon>Mycobacteriales</taxon>
        <taxon>Mycobacteriaceae</taxon>
        <taxon>Mycolicibacterium</taxon>
    </lineage>
</organism>
<dbReference type="Gene3D" id="3.40.50.1820">
    <property type="entry name" value="alpha/beta hydrolase"/>
    <property type="match status" value="1"/>
</dbReference>
<dbReference type="PANTHER" id="PTHR48081:SF8">
    <property type="entry name" value="ALPHA_BETA HYDROLASE FOLD-3 DOMAIN-CONTAINING PROTEIN-RELATED"/>
    <property type="match status" value="1"/>
</dbReference>
<accession>A0ABM7ILN7</accession>
<dbReference type="InterPro" id="IPR050300">
    <property type="entry name" value="GDXG_lipolytic_enzyme"/>
</dbReference>
<evidence type="ECO:0000259" key="2">
    <source>
        <dbReference type="Pfam" id="PF07859"/>
    </source>
</evidence>
<dbReference type="SUPFAM" id="SSF53474">
    <property type="entry name" value="alpha/beta-Hydrolases"/>
    <property type="match status" value="1"/>
</dbReference>
<reference evidence="3 4" key="1">
    <citation type="journal article" date="2019" name="Emerg. Microbes Infect.">
        <title>Comprehensive subspecies identification of 175 nontuberculous mycobacteria species based on 7547 genomic profiles.</title>
        <authorList>
            <person name="Matsumoto Y."/>
            <person name="Kinjo T."/>
            <person name="Motooka D."/>
            <person name="Nabeya D."/>
            <person name="Jung N."/>
            <person name="Uechi K."/>
            <person name="Horii T."/>
            <person name="Iida T."/>
            <person name="Fujita J."/>
            <person name="Nakamura S."/>
        </authorList>
    </citation>
    <scope>NUCLEOTIDE SEQUENCE [LARGE SCALE GENOMIC DNA]</scope>
    <source>
        <strain evidence="3 4">JCM 15296</strain>
    </source>
</reference>
<dbReference type="InterPro" id="IPR013094">
    <property type="entry name" value="AB_hydrolase_3"/>
</dbReference>